<comment type="caution">
    <text evidence="2">The sequence shown here is derived from an EMBL/GenBank/DDBJ whole genome shotgun (WGS) entry which is preliminary data.</text>
</comment>
<gene>
    <name evidence="2" type="ORF">Pmani_020988</name>
</gene>
<feature type="compositionally biased region" description="Low complexity" evidence="1">
    <location>
        <begin position="86"/>
        <end position="98"/>
    </location>
</feature>
<feature type="region of interest" description="Disordered" evidence="1">
    <location>
        <begin position="82"/>
        <end position="128"/>
    </location>
</feature>
<protein>
    <submittedName>
        <fullName evidence="2">Uncharacterized protein</fullName>
    </submittedName>
</protein>
<evidence type="ECO:0000313" key="3">
    <source>
        <dbReference type="Proteomes" id="UP001292094"/>
    </source>
</evidence>
<dbReference type="Proteomes" id="UP001292094">
    <property type="component" value="Unassembled WGS sequence"/>
</dbReference>
<sequence>MFSNETLATLPLVETARDGYESFDCAQAVALIAFIGLLSNFQDTIEEFTTLFNAGRKKREAFIWDGLLEKVLNIKQWGADEEEEQVNNNNTEQLQQQQPIDNKIEKDVDESTRRTSFESQPDSEGSHTMLSSLAHVGPKLAMWVVDIGDGRVSGEVGRAGVCRATTTLTQQHGWLGSLAANLLMKTLVSAVGKHQPSITRLALAGLSSGTPTC</sequence>
<proteinExistence type="predicted"/>
<name>A0AAE1U2I9_9EUCA</name>
<keyword evidence="3" id="KW-1185">Reference proteome</keyword>
<feature type="compositionally biased region" description="Basic and acidic residues" evidence="1">
    <location>
        <begin position="102"/>
        <end position="116"/>
    </location>
</feature>
<dbReference type="EMBL" id="JAWZYT010002020">
    <property type="protein sequence ID" value="KAK4307232.1"/>
    <property type="molecule type" value="Genomic_DNA"/>
</dbReference>
<reference evidence="2" key="1">
    <citation type="submission" date="2023-11" db="EMBL/GenBank/DDBJ databases">
        <title>Genome assemblies of two species of porcelain crab, Petrolisthes cinctipes and Petrolisthes manimaculis (Anomura: Porcellanidae).</title>
        <authorList>
            <person name="Angst P."/>
        </authorList>
    </citation>
    <scope>NUCLEOTIDE SEQUENCE</scope>
    <source>
        <strain evidence="2">PB745_02</strain>
        <tissue evidence="2">Gill</tissue>
    </source>
</reference>
<dbReference type="AlphaFoldDB" id="A0AAE1U2I9"/>
<evidence type="ECO:0000256" key="1">
    <source>
        <dbReference type="SAM" id="MobiDB-lite"/>
    </source>
</evidence>
<evidence type="ECO:0000313" key="2">
    <source>
        <dbReference type="EMBL" id="KAK4307232.1"/>
    </source>
</evidence>
<feature type="compositionally biased region" description="Polar residues" evidence="1">
    <location>
        <begin position="117"/>
        <end position="128"/>
    </location>
</feature>
<organism evidence="2 3">
    <name type="scientific">Petrolisthes manimaculis</name>
    <dbReference type="NCBI Taxonomy" id="1843537"/>
    <lineage>
        <taxon>Eukaryota</taxon>
        <taxon>Metazoa</taxon>
        <taxon>Ecdysozoa</taxon>
        <taxon>Arthropoda</taxon>
        <taxon>Crustacea</taxon>
        <taxon>Multicrustacea</taxon>
        <taxon>Malacostraca</taxon>
        <taxon>Eumalacostraca</taxon>
        <taxon>Eucarida</taxon>
        <taxon>Decapoda</taxon>
        <taxon>Pleocyemata</taxon>
        <taxon>Anomura</taxon>
        <taxon>Galatheoidea</taxon>
        <taxon>Porcellanidae</taxon>
        <taxon>Petrolisthes</taxon>
    </lineage>
</organism>
<accession>A0AAE1U2I9</accession>